<sequence length="67" mass="7804">MIVDNLAEVRRLTYTVTELTQVLGVSYPTARKQVLEWKKTKKVPVRKVGREWRIPKESVHAWLRGTG</sequence>
<dbReference type="RefSeq" id="WP_413779423.1">
    <property type="nucleotide sequence ID" value="NZ_JAUOZS010000001.1"/>
</dbReference>
<protein>
    <submittedName>
        <fullName evidence="2">Helix-turn-helix domain-containing protein</fullName>
    </submittedName>
</protein>
<organism evidence="2 3">
    <name type="scientific">Anaeroselena agilis</name>
    <dbReference type="NCBI Taxonomy" id="3063788"/>
    <lineage>
        <taxon>Bacteria</taxon>
        <taxon>Bacillati</taxon>
        <taxon>Bacillota</taxon>
        <taxon>Negativicutes</taxon>
        <taxon>Acetonemataceae</taxon>
        <taxon>Anaeroselena</taxon>
    </lineage>
</organism>
<name>A0ABU3NYF8_9FIRM</name>
<reference evidence="2 3" key="1">
    <citation type="submission" date="2023-07" db="EMBL/GenBank/DDBJ databases">
        <title>The novel representative of Negativicutes class, Anaeroselena agilis gen. nov. sp. nov.</title>
        <authorList>
            <person name="Prokofeva M.I."/>
            <person name="Elcheninov A.G."/>
            <person name="Klyukina A."/>
            <person name="Kublanov I.V."/>
            <person name="Frolov E.N."/>
            <person name="Podosokorskaya O.A."/>
        </authorList>
    </citation>
    <scope>NUCLEOTIDE SEQUENCE [LARGE SCALE GENOMIC DNA]</scope>
    <source>
        <strain evidence="2 3">4137-cl</strain>
    </source>
</reference>
<evidence type="ECO:0000313" key="2">
    <source>
        <dbReference type="EMBL" id="MDT8900891.1"/>
    </source>
</evidence>
<feature type="domain" description="Helix-turn-helix" evidence="1">
    <location>
        <begin position="14"/>
        <end position="65"/>
    </location>
</feature>
<dbReference type="NCBIfam" id="TIGR01764">
    <property type="entry name" value="excise"/>
    <property type="match status" value="1"/>
</dbReference>
<dbReference type="Proteomes" id="UP001254848">
    <property type="component" value="Unassembled WGS sequence"/>
</dbReference>
<evidence type="ECO:0000259" key="1">
    <source>
        <dbReference type="Pfam" id="PF12728"/>
    </source>
</evidence>
<comment type="caution">
    <text evidence="2">The sequence shown here is derived from an EMBL/GenBank/DDBJ whole genome shotgun (WGS) entry which is preliminary data.</text>
</comment>
<dbReference type="InterPro" id="IPR010093">
    <property type="entry name" value="SinI_DNA-bd"/>
</dbReference>
<dbReference type="Pfam" id="PF12728">
    <property type="entry name" value="HTH_17"/>
    <property type="match status" value="1"/>
</dbReference>
<dbReference type="EMBL" id="JAUOZS010000001">
    <property type="protein sequence ID" value="MDT8900891.1"/>
    <property type="molecule type" value="Genomic_DNA"/>
</dbReference>
<gene>
    <name evidence="2" type="ORF">Q4T40_06545</name>
</gene>
<keyword evidence="3" id="KW-1185">Reference proteome</keyword>
<evidence type="ECO:0000313" key="3">
    <source>
        <dbReference type="Proteomes" id="UP001254848"/>
    </source>
</evidence>
<accession>A0ABU3NYF8</accession>
<proteinExistence type="predicted"/>
<dbReference type="InterPro" id="IPR041657">
    <property type="entry name" value="HTH_17"/>
</dbReference>